<dbReference type="InterPro" id="IPR018951">
    <property type="entry name" value="Fumarase_C_C"/>
</dbReference>
<evidence type="ECO:0000313" key="5">
    <source>
        <dbReference type="Proteomes" id="UP001139006"/>
    </source>
</evidence>
<evidence type="ECO:0000256" key="1">
    <source>
        <dbReference type="ARBA" id="ARBA00023239"/>
    </source>
</evidence>
<proteinExistence type="predicted"/>
<dbReference type="GO" id="GO:0008797">
    <property type="term" value="F:aspartate ammonia-lyase activity"/>
    <property type="evidence" value="ECO:0007669"/>
    <property type="project" value="TreeGrafter"/>
</dbReference>
<dbReference type="PROSITE" id="PS00163">
    <property type="entry name" value="FUMARATE_LYASES"/>
    <property type="match status" value="1"/>
</dbReference>
<dbReference type="PRINTS" id="PR00149">
    <property type="entry name" value="FUMRATELYASE"/>
</dbReference>
<dbReference type="PANTHER" id="PTHR42696">
    <property type="entry name" value="ASPARTATE AMMONIA-LYASE"/>
    <property type="match status" value="1"/>
</dbReference>
<dbReference type="FunFam" id="1.20.200.10:FF:000001">
    <property type="entry name" value="Fumarate hydratase, mitochondrial"/>
    <property type="match status" value="1"/>
</dbReference>
<sequence length="476" mass="51456">MRIETDSIGKQGVTDSAYYGIHTVRAIANFPVTKATVNPLLIKKMILVKLAAATANHQTGTLSETKYCAIFQACQEILVDYSKYASHFITPAIQGGAGTSTNMNVNEVIANRAGEILGATKGKYQLVHPNDDVNMAQSTNDVYPTAGHLALIDFSDKLLTNLSKLCITLSNLATKHHETVKMGRTQLEDAVPTTFGKTFHAYYSLLKRDTSRIEKARNALLSLPLGGTAIGTGLTATSNYASYAIKELSSLTDLPLTQALDLSDAVQNTDCYVQLSSAYKSLAISLSKICNDLRLLGSGPQAGLFELQLPKKQAGSSIMPGKVNPVIPEVVTQVAYQVIGHDTTISLASEAGQLELNAFEPVMFYDLFESASMLSGALDTLNENCLKDLVVNKKRCLDMVEQSAGIATAISPQIGYVAATKLVKKSLKSHKSIRFLLQNDVKLPKETVTELLSINNLVHPLATKPTLKSTKQQYIL</sequence>
<dbReference type="InterPro" id="IPR020557">
    <property type="entry name" value="Fumarate_lyase_CS"/>
</dbReference>
<keyword evidence="1" id="KW-0456">Lyase</keyword>
<dbReference type="Gene3D" id="1.10.40.30">
    <property type="entry name" value="Fumarase/aspartase (C-terminal domain)"/>
    <property type="match status" value="1"/>
</dbReference>
<accession>A0A9X2FK36</accession>
<keyword evidence="5" id="KW-1185">Reference proteome</keyword>
<dbReference type="NCBIfam" id="NF008909">
    <property type="entry name" value="PRK12273.1"/>
    <property type="match status" value="1"/>
</dbReference>
<evidence type="ECO:0000313" key="4">
    <source>
        <dbReference type="EMBL" id="MCP0887149.1"/>
    </source>
</evidence>
<dbReference type="InterPro" id="IPR022761">
    <property type="entry name" value="Fumarate_lyase_N"/>
</dbReference>
<dbReference type="GO" id="GO:0006099">
    <property type="term" value="P:tricarboxylic acid cycle"/>
    <property type="evidence" value="ECO:0007669"/>
    <property type="project" value="InterPro"/>
</dbReference>
<dbReference type="AlphaFoldDB" id="A0A9X2FK36"/>
<dbReference type="Pfam" id="PF10415">
    <property type="entry name" value="FumaraseC_C"/>
    <property type="match status" value="1"/>
</dbReference>
<dbReference type="GO" id="GO:0005829">
    <property type="term" value="C:cytosol"/>
    <property type="evidence" value="ECO:0007669"/>
    <property type="project" value="TreeGrafter"/>
</dbReference>
<gene>
    <name evidence="4" type="ORF">LB941_07350</name>
</gene>
<comment type="caution">
    <text evidence="4">The sequence shown here is derived from an EMBL/GenBank/DDBJ whole genome shotgun (WGS) entry which is preliminary data.</text>
</comment>
<dbReference type="PANTHER" id="PTHR42696:SF2">
    <property type="entry name" value="ASPARTATE AMMONIA-LYASE"/>
    <property type="match status" value="1"/>
</dbReference>
<feature type="domain" description="Fumarate lyase N-terminal" evidence="2">
    <location>
        <begin position="10"/>
        <end position="340"/>
    </location>
</feature>
<reference evidence="4 5" key="1">
    <citation type="journal article" date="2023" name="Int. J. Syst. Evol. Microbiol.">
        <title>Ligilactobacillus ubinensis sp. nov., a novel species isolated from the wild ferment of a durian fruit (Durio zibethinus).</title>
        <authorList>
            <person name="Heng Y.C."/>
            <person name="Menon N."/>
            <person name="Chen B."/>
            <person name="Loo B.Z.L."/>
            <person name="Wong G.W.J."/>
            <person name="Lim A.C.H."/>
            <person name="Silvaraju S."/>
            <person name="Kittelmann S."/>
        </authorList>
    </citation>
    <scope>NUCLEOTIDE SEQUENCE [LARGE SCALE GENOMIC DNA]</scope>
    <source>
        <strain evidence="4 5">WILCCON 0076</strain>
    </source>
</reference>
<name>A0A9X2FK36_9LACO</name>
<dbReference type="InterPro" id="IPR024083">
    <property type="entry name" value="Fumarase/histidase_N"/>
</dbReference>
<dbReference type="InterPro" id="IPR000362">
    <property type="entry name" value="Fumarate_lyase_fam"/>
</dbReference>
<dbReference type="Gene3D" id="1.20.200.10">
    <property type="entry name" value="Fumarase/aspartase (Central domain)"/>
    <property type="match status" value="1"/>
</dbReference>
<dbReference type="Gene3D" id="1.10.275.10">
    <property type="entry name" value="Fumarase/aspartase (N-terminal domain)"/>
    <property type="match status" value="1"/>
</dbReference>
<dbReference type="InterPro" id="IPR008948">
    <property type="entry name" value="L-Aspartase-like"/>
</dbReference>
<dbReference type="RefSeq" id="WP_253360776.1">
    <property type="nucleotide sequence ID" value="NZ_JAIULA010000013.1"/>
</dbReference>
<dbReference type="InterPro" id="IPR051546">
    <property type="entry name" value="Aspartate_Ammonia-Lyase"/>
</dbReference>
<dbReference type="SUPFAM" id="SSF48557">
    <property type="entry name" value="L-aspartase-like"/>
    <property type="match status" value="1"/>
</dbReference>
<protein>
    <submittedName>
        <fullName evidence="4">Aspartate ammonia-lyase</fullName>
    </submittedName>
</protein>
<organism evidence="4 5">
    <name type="scientific">Ligilactobacillus ubinensis</name>
    <dbReference type="NCBI Taxonomy" id="2876789"/>
    <lineage>
        <taxon>Bacteria</taxon>
        <taxon>Bacillati</taxon>
        <taxon>Bacillota</taxon>
        <taxon>Bacilli</taxon>
        <taxon>Lactobacillales</taxon>
        <taxon>Lactobacillaceae</taxon>
        <taxon>Ligilactobacillus</taxon>
    </lineage>
</organism>
<feature type="domain" description="Fumarase C C-terminal" evidence="3">
    <location>
        <begin position="406"/>
        <end position="459"/>
    </location>
</feature>
<dbReference type="Proteomes" id="UP001139006">
    <property type="component" value="Unassembled WGS sequence"/>
</dbReference>
<dbReference type="GO" id="GO:0006531">
    <property type="term" value="P:aspartate metabolic process"/>
    <property type="evidence" value="ECO:0007669"/>
    <property type="project" value="TreeGrafter"/>
</dbReference>
<evidence type="ECO:0000259" key="2">
    <source>
        <dbReference type="Pfam" id="PF00206"/>
    </source>
</evidence>
<dbReference type="EMBL" id="JAIULA010000013">
    <property type="protein sequence ID" value="MCP0887149.1"/>
    <property type="molecule type" value="Genomic_DNA"/>
</dbReference>
<dbReference type="Pfam" id="PF00206">
    <property type="entry name" value="Lyase_1"/>
    <property type="match status" value="1"/>
</dbReference>
<evidence type="ECO:0000259" key="3">
    <source>
        <dbReference type="Pfam" id="PF10415"/>
    </source>
</evidence>